<dbReference type="AlphaFoldDB" id="A0A1I5KJJ7"/>
<feature type="signal peptide" evidence="2">
    <location>
        <begin position="1"/>
        <end position="25"/>
    </location>
</feature>
<dbReference type="InterPro" id="IPR036365">
    <property type="entry name" value="PGBD-like_sf"/>
</dbReference>
<dbReference type="InterPro" id="IPR036366">
    <property type="entry name" value="PGBDSf"/>
</dbReference>
<evidence type="ECO:0000313" key="4">
    <source>
        <dbReference type="EMBL" id="SFO85057.1"/>
    </source>
</evidence>
<feature type="compositionally biased region" description="Polar residues" evidence="1">
    <location>
        <begin position="432"/>
        <end position="448"/>
    </location>
</feature>
<feature type="chain" id="PRO_5011447829" evidence="2">
    <location>
        <begin position="26"/>
        <end position="448"/>
    </location>
</feature>
<feature type="region of interest" description="Disordered" evidence="1">
    <location>
        <begin position="426"/>
        <end position="448"/>
    </location>
</feature>
<accession>A0A1I5KJJ7</accession>
<evidence type="ECO:0000256" key="1">
    <source>
        <dbReference type="SAM" id="MobiDB-lite"/>
    </source>
</evidence>
<keyword evidence="5" id="KW-1185">Reference proteome</keyword>
<dbReference type="InterPro" id="IPR002477">
    <property type="entry name" value="Peptidoglycan-bd-like"/>
</dbReference>
<dbReference type="Gene3D" id="1.10.101.10">
    <property type="entry name" value="PGBD-like superfamily/PGBD"/>
    <property type="match status" value="1"/>
</dbReference>
<dbReference type="SUPFAM" id="SSF47090">
    <property type="entry name" value="PGBD-like"/>
    <property type="match status" value="1"/>
</dbReference>
<organism evidence="4 5">
    <name type="scientific">Tranquillimonas alkanivorans</name>
    <dbReference type="NCBI Taxonomy" id="441119"/>
    <lineage>
        <taxon>Bacteria</taxon>
        <taxon>Pseudomonadati</taxon>
        <taxon>Pseudomonadota</taxon>
        <taxon>Alphaproteobacteria</taxon>
        <taxon>Rhodobacterales</taxon>
        <taxon>Roseobacteraceae</taxon>
        <taxon>Tranquillimonas</taxon>
    </lineage>
</organism>
<evidence type="ECO:0000259" key="3">
    <source>
        <dbReference type="Pfam" id="PF01471"/>
    </source>
</evidence>
<reference evidence="4 5" key="1">
    <citation type="submission" date="2016-10" db="EMBL/GenBank/DDBJ databases">
        <authorList>
            <person name="de Groot N.N."/>
        </authorList>
    </citation>
    <scope>NUCLEOTIDE SEQUENCE [LARGE SCALE GENOMIC DNA]</scope>
    <source>
        <strain evidence="4 5">DSM 19547</strain>
    </source>
</reference>
<gene>
    <name evidence="4" type="ORF">SAMN04488047_101143</name>
</gene>
<name>A0A1I5KJJ7_9RHOB</name>
<dbReference type="EMBL" id="FOXA01000001">
    <property type="protein sequence ID" value="SFO85057.1"/>
    <property type="molecule type" value="Genomic_DNA"/>
</dbReference>
<dbReference type="Pfam" id="PF01471">
    <property type="entry name" value="PG_binding_1"/>
    <property type="match status" value="1"/>
</dbReference>
<dbReference type="OrthoDB" id="7444491at2"/>
<protein>
    <submittedName>
        <fullName evidence="4">Putative peptidoglycan binding domain-containing protein</fullName>
    </submittedName>
</protein>
<keyword evidence="2" id="KW-0732">Signal</keyword>
<evidence type="ECO:0000313" key="5">
    <source>
        <dbReference type="Proteomes" id="UP000199356"/>
    </source>
</evidence>
<dbReference type="STRING" id="441119.SAMN04488047_101143"/>
<proteinExistence type="predicted"/>
<sequence>MGKSHYLTIAAAAAIALAPATRVSADAGDFVAGAIAGAIFNNVAKNQPRRQVRTRTVVKRPRIPATHEGRQIQTSLNYFGFNAGTVDGQLGGNSRAAISRYQAYMGYPTTGQLTPFEQDLLVDSYHRAQAAGPMVHQLIASNPDGTRGLLRTWRAEMAGVPATTMAAAPVPAPQAVVTAAPVAPPAATTTTTTTTVTAAAASTAAPEVEEDAPAGLPNLFGGATTEASLASHCNKVSLLTSSNGGFMTLASMNDPDQALNEQFCLARTYAIAAGEELAAGLPATDAQIAEHCAAYGAQMRPHVSAVSVKERPEVVRDVSSFVLGSGLSTQDLAATAKVCLSVGYRTDDLDVALGSALILVTLGERGYSELLGHHLSQGFGATRRTDLAMDWYADGLSTGTTAVFAPGQPERADLIRAAVTGLGGGADAALTQPETPQKASLPTFSISQ</sequence>
<dbReference type="Proteomes" id="UP000199356">
    <property type="component" value="Unassembled WGS sequence"/>
</dbReference>
<feature type="domain" description="Peptidoglycan binding-like" evidence="3">
    <location>
        <begin position="70"/>
        <end position="115"/>
    </location>
</feature>
<evidence type="ECO:0000256" key="2">
    <source>
        <dbReference type="SAM" id="SignalP"/>
    </source>
</evidence>
<dbReference type="RefSeq" id="WP_093416374.1">
    <property type="nucleotide sequence ID" value="NZ_FOXA01000001.1"/>
</dbReference>